<evidence type="ECO:0000256" key="5">
    <source>
        <dbReference type="ARBA" id="ARBA00023180"/>
    </source>
</evidence>
<feature type="non-terminal residue" evidence="8">
    <location>
        <position position="541"/>
    </location>
</feature>
<dbReference type="InterPro" id="IPR029058">
    <property type="entry name" value="AB_hydrolase_fold"/>
</dbReference>
<evidence type="ECO:0000313" key="8">
    <source>
        <dbReference type="EMBL" id="RZC31897.1"/>
    </source>
</evidence>
<keyword evidence="3 6" id="KW-0378">Hydrolase</keyword>
<gene>
    <name evidence="8" type="ORF">BDFB_006480</name>
</gene>
<name>A0A482VHA7_ASBVE</name>
<keyword evidence="5" id="KW-0325">Glycoprotein</keyword>
<dbReference type="SUPFAM" id="SSF53474">
    <property type="entry name" value="alpha/beta-Hydrolases"/>
    <property type="match status" value="1"/>
</dbReference>
<comment type="similarity">
    <text evidence="1 6">Belongs to the type-B carboxylesterase/lipase family.</text>
</comment>
<reference evidence="8 9" key="1">
    <citation type="submission" date="2017-03" db="EMBL/GenBank/DDBJ databases">
        <title>Genome of the blue death feigning beetle - Asbolus verrucosus.</title>
        <authorList>
            <person name="Rider S.D."/>
        </authorList>
    </citation>
    <scope>NUCLEOTIDE SEQUENCE [LARGE SCALE GENOMIC DNA]</scope>
    <source>
        <strain evidence="8">Butters</strain>
        <tissue evidence="8">Head and leg muscle</tissue>
    </source>
</reference>
<dbReference type="PANTHER" id="PTHR43142:SF1">
    <property type="entry name" value="CARBOXYLIC ESTER HYDROLASE"/>
    <property type="match status" value="1"/>
</dbReference>
<dbReference type="GO" id="GO:0052689">
    <property type="term" value="F:carboxylic ester hydrolase activity"/>
    <property type="evidence" value="ECO:0007669"/>
    <property type="project" value="UniProtKB-KW"/>
</dbReference>
<dbReference type="Pfam" id="PF00135">
    <property type="entry name" value="COesterase"/>
    <property type="match status" value="1"/>
</dbReference>
<dbReference type="PROSITE" id="PS00941">
    <property type="entry name" value="CARBOXYLESTERASE_B_2"/>
    <property type="match status" value="1"/>
</dbReference>
<evidence type="ECO:0000259" key="7">
    <source>
        <dbReference type="Pfam" id="PF00135"/>
    </source>
</evidence>
<dbReference type="AlphaFoldDB" id="A0A482VHA7"/>
<dbReference type="FunFam" id="3.40.50.1820:FF:000155">
    <property type="entry name" value="Carboxylic ester hydrolase"/>
    <property type="match status" value="1"/>
</dbReference>
<evidence type="ECO:0000313" key="9">
    <source>
        <dbReference type="Proteomes" id="UP000292052"/>
    </source>
</evidence>
<keyword evidence="9" id="KW-1185">Reference proteome</keyword>
<dbReference type="Proteomes" id="UP000292052">
    <property type="component" value="Unassembled WGS sequence"/>
</dbReference>
<organism evidence="8 9">
    <name type="scientific">Asbolus verrucosus</name>
    <name type="common">Desert ironclad beetle</name>
    <dbReference type="NCBI Taxonomy" id="1661398"/>
    <lineage>
        <taxon>Eukaryota</taxon>
        <taxon>Metazoa</taxon>
        <taxon>Ecdysozoa</taxon>
        <taxon>Arthropoda</taxon>
        <taxon>Hexapoda</taxon>
        <taxon>Insecta</taxon>
        <taxon>Pterygota</taxon>
        <taxon>Neoptera</taxon>
        <taxon>Endopterygota</taxon>
        <taxon>Coleoptera</taxon>
        <taxon>Polyphaga</taxon>
        <taxon>Cucujiformia</taxon>
        <taxon>Tenebrionidae</taxon>
        <taxon>Pimeliinae</taxon>
        <taxon>Asbolus</taxon>
    </lineage>
</organism>
<keyword evidence="4" id="KW-1015">Disulfide bond</keyword>
<evidence type="ECO:0000256" key="6">
    <source>
        <dbReference type="RuleBase" id="RU361235"/>
    </source>
</evidence>
<dbReference type="InterPro" id="IPR019826">
    <property type="entry name" value="Carboxylesterase_B_AS"/>
</dbReference>
<dbReference type="EC" id="3.1.1.-" evidence="6"/>
<dbReference type="OrthoDB" id="6846267at2759"/>
<dbReference type="InterPro" id="IPR002018">
    <property type="entry name" value="CarbesteraseB"/>
</dbReference>
<evidence type="ECO:0000256" key="2">
    <source>
        <dbReference type="ARBA" id="ARBA00022487"/>
    </source>
</evidence>
<feature type="domain" description="Carboxylesterase type B" evidence="7">
    <location>
        <begin position="10"/>
        <end position="523"/>
    </location>
</feature>
<dbReference type="Gene3D" id="3.40.50.1820">
    <property type="entry name" value="alpha/beta hydrolase"/>
    <property type="match status" value="1"/>
</dbReference>
<evidence type="ECO:0000256" key="4">
    <source>
        <dbReference type="ARBA" id="ARBA00023157"/>
    </source>
</evidence>
<sequence>IKEKQSTDILVKLPNGIIRGRQSLTTTKRPYWAFQKIPFASPPIGNLRFQAPTPPKNWKGILNTTQNDVICYQVPSNSPLESEDCLYLNVYTPRYPHQFFNWSLPVMFYIYGGGFIEGNCLDHIYGPEFLLDRDVIVVATNYRVGPLGFLSTQDMVIPGNNGLKDQLLALEWTHSNIHLFGGDPSKITIFGQSAGSASVTYHMLNTKSEGLFRGAICESGSFLCPWAYQRDARSYAFRTAALLNKSFESSESSEELLRFLQSVSAEDLDEASYKISLTENHQNRQISQGFFYAPVIEPEHDGAFLTKKMYGQLKNGDFIKVPTLMGINSEENVFYAYLPEWLSQAMATYDANLDWLVPDDMRITDLEKRREVGAEIRNIYTVMKNQFYSDNSYTRPIIKHAELQSKFTNVYFYQFSYDGKLGNFSFSIEGAENITHGEENKYIWRMHDPYYDNSDLSIFPADDRATQYRIQQIWTDFAKFLNPTPYKSSLLQNTKWPTFSSKRSYVDILKNLEIKNDPKNRTYPGWNKIYDSLGYDDFDTY</sequence>
<dbReference type="InterPro" id="IPR019819">
    <property type="entry name" value="Carboxylesterase_B_CS"/>
</dbReference>
<keyword evidence="2" id="KW-0719">Serine esterase</keyword>
<proteinExistence type="inferred from homology"/>
<dbReference type="STRING" id="1661398.A0A482VHA7"/>
<dbReference type="PANTHER" id="PTHR43142">
    <property type="entry name" value="CARBOXYLIC ESTER HYDROLASE"/>
    <property type="match status" value="1"/>
</dbReference>
<accession>A0A482VHA7</accession>
<evidence type="ECO:0000256" key="3">
    <source>
        <dbReference type="ARBA" id="ARBA00022801"/>
    </source>
</evidence>
<feature type="non-terminal residue" evidence="8">
    <location>
        <position position="1"/>
    </location>
</feature>
<dbReference type="PROSITE" id="PS00122">
    <property type="entry name" value="CARBOXYLESTERASE_B_1"/>
    <property type="match status" value="1"/>
</dbReference>
<comment type="caution">
    <text evidence="8">The sequence shown here is derived from an EMBL/GenBank/DDBJ whole genome shotgun (WGS) entry which is preliminary data.</text>
</comment>
<evidence type="ECO:0000256" key="1">
    <source>
        <dbReference type="ARBA" id="ARBA00005964"/>
    </source>
</evidence>
<protein>
    <recommendedName>
        <fullName evidence="6">Carboxylic ester hydrolase</fullName>
        <ecNumber evidence="6">3.1.1.-</ecNumber>
    </recommendedName>
</protein>
<dbReference type="EMBL" id="QDEB01101501">
    <property type="protein sequence ID" value="RZC31897.1"/>
    <property type="molecule type" value="Genomic_DNA"/>
</dbReference>